<dbReference type="Gene3D" id="1.10.10.10">
    <property type="entry name" value="Winged helix-like DNA-binding domain superfamily/Winged helix DNA-binding domain"/>
    <property type="match status" value="3"/>
</dbReference>
<gene>
    <name evidence="5" type="primary">recX</name>
    <name evidence="7" type="ORF">A3C24_04105</name>
</gene>
<evidence type="ECO:0000313" key="7">
    <source>
        <dbReference type="EMBL" id="OGK24192.1"/>
    </source>
</evidence>
<keyword evidence="4 5" id="KW-0963">Cytoplasm</keyword>
<evidence type="ECO:0000256" key="4">
    <source>
        <dbReference type="ARBA" id="ARBA00022490"/>
    </source>
</evidence>
<comment type="similarity">
    <text evidence="2 5">Belongs to the RecX family.</text>
</comment>
<dbReference type="EMBL" id="MFZM01000011">
    <property type="protein sequence ID" value="OGK24192.1"/>
    <property type="molecule type" value="Genomic_DNA"/>
</dbReference>
<organism evidence="7 8">
    <name type="scientific">Candidatus Roizmanbacteria bacterium RIFCSPHIGHO2_02_FULL_37_24</name>
    <dbReference type="NCBI Taxonomy" id="1802037"/>
    <lineage>
        <taxon>Bacteria</taxon>
        <taxon>Candidatus Roizmaniibacteriota</taxon>
    </lineage>
</organism>
<evidence type="ECO:0000256" key="2">
    <source>
        <dbReference type="ARBA" id="ARBA00009695"/>
    </source>
</evidence>
<dbReference type="PANTHER" id="PTHR33602">
    <property type="entry name" value="REGULATORY PROTEIN RECX FAMILY PROTEIN"/>
    <property type="match status" value="1"/>
</dbReference>
<dbReference type="GO" id="GO:0006282">
    <property type="term" value="P:regulation of DNA repair"/>
    <property type="evidence" value="ECO:0007669"/>
    <property type="project" value="UniProtKB-UniRule"/>
</dbReference>
<dbReference type="AlphaFoldDB" id="A0A1F7H0C6"/>
<accession>A0A1F7H0C6</accession>
<comment type="caution">
    <text evidence="7">The sequence shown here is derived from an EMBL/GenBank/DDBJ whole genome shotgun (WGS) entry which is preliminary data.</text>
</comment>
<evidence type="ECO:0000256" key="3">
    <source>
        <dbReference type="ARBA" id="ARBA00018111"/>
    </source>
</evidence>
<name>A0A1F7H0C6_9BACT</name>
<dbReference type="HAMAP" id="MF_01114">
    <property type="entry name" value="RecX"/>
    <property type="match status" value="1"/>
</dbReference>
<dbReference type="Proteomes" id="UP000177159">
    <property type="component" value="Unassembled WGS sequence"/>
</dbReference>
<feature type="domain" description="RecX second three-helical" evidence="6">
    <location>
        <begin position="65"/>
        <end position="104"/>
    </location>
</feature>
<comment type="function">
    <text evidence="5">Modulates RecA activity.</text>
</comment>
<dbReference type="Pfam" id="PF02631">
    <property type="entry name" value="RecX_HTH2"/>
    <property type="match status" value="1"/>
</dbReference>
<dbReference type="InterPro" id="IPR003783">
    <property type="entry name" value="Regulatory_RecX"/>
</dbReference>
<evidence type="ECO:0000256" key="5">
    <source>
        <dbReference type="HAMAP-Rule" id="MF_01114"/>
    </source>
</evidence>
<dbReference type="InterPro" id="IPR036388">
    <property type="entry name" value="WH-like_DNA-bd_sf"/>
</dbReference>
<protein>
    <recommendedName>
        <fullName evidence="3 5">Regulatory protein RecX</fullName>
    </recommendedName>
</protein>
<reference evidence="7 8" key="1">
    <citation type="journal article" date="2016" name="Nat. Commun.">
        <title>Thousands of microbial genomes shed light on interconnected biogeochemical processes in an aquifer system.</title>
        <authorList>
            <person name="Anantharaman K."/>
            <person name="Brown C.T."/>
            <person name="Hug L.A."/>
            <person name="Sharon I."/>
            <person name="Castelle C.J."/>
            <person name="Probst A.J."/>
            <person name="Thomas B.C."/>
            <person name="Singh A."/>
            <person name="Wilkins M.J."/>
            <person name="Karaoz U."/>
            <person name="Brodie E.L."/>
            <person name="Williams K.H."/>
            <person name="Hubbard S.S."/>
            <person name="Banfield J.F."/>
        </authorList>
    </citation>
    <scope>NUCLEOTIDE SEQUENCE [LARGE SCALE GENOMIC DNA]</scope>
</reference>
<dbReference type="InterPro" id="IPR053924">
    <property type="entry name" value="RecX_HTH_2nd"/>
</dbReference>
<evidence type="ECO:0000259" key="6">
    <source>
        <dbReference type="Pfam" id="PF02631"/>
    </source>
</evidence>
<sequence>MINAGLFEYLRRRLDRFFSYRPRSEFETRRYLQRKLVQKNILDSVEQEQIIKTLLAEMSHMELINDEQFARWWIDERTYFKPRGARRLKHELLEKGIHKDLIDEQLSKSNLDEVKLIREIIIRRHIKEFNNKLIKYFLRRGFSYENIKKAIEELDKNR</sequence>
<proteinExistence type="inferred from homology"/>
<evidence type="ECO:0000256" key="1">
    <source>
        <dbReference type="ARBA" id="ARBA00004496"/>
    </source>
</evidence>
<comment type="subcellular location">
    <subcellularLocation>
        <location evidence="1 5">Cytoplasm</location>
    </subcellularLocation>
</comment>
<dbReference type="GO" id="GO:0005737">
    <property type="term" value="C:cytoplasm"/>
    <property type="evidence" value="ECO:0007669"/>
    <property type="project" value="UniProtKB-SubCell"/>
</dbReference>
<dbReference type="PANTHER" id="PTHR33602:SF1">
    <property type="entry name" value="REGULATORY PROTEIN RECX FAMILY PROTEIN"/>
    <property type="match status" value="1"/>
</dbReference>
<evidence type="ECO:0000313" key="8">
    <source>
        <dbReference type="Proteomes" id="UP000177159"/>
    </source>
</evidence>